<dbReference type="OrthoDB" id="679316at2"/>
<comment type="caution">
    <text evidence="1">The sequence shown here is derived from an EMBL/GenBank/DDBJ whole genome shotgun (WGS) entry which is preliminary data.</text>
</comment>
<evidence type="ECO:0000313" key="1">
    <source>
        <dbReference type="EMBL" id="RBL90446.1"/>
    </source>
</evidence>
<evidence type="ECO:0000313" key="2">
    <source>
        <dbReference type="Proteomes" id="UP000253410"/>
    </source>
</evidence>
<dbReference type="RefSeq" id="WP_113619194.1">
    <property type="nucleotide sequence ID" value="NZ_QFFJ01000002.1"/>
</dbReference>
<organism evidence="1 2">
    <name type="scientific">Chitinophaga flava</name>
    <dbReference type="NCBI Taxonomy" id="2259036"/>
    <lineage>
        <taxon>Bacteria</taxon>
        <taxon>Pseudomonadati</taxon>
        <taxon>Bacteroidota</taxon>
        <taxon>Chitinophagia</taxon>
        <taxon>Chitinophagales</taxon>
        <taxon>Chitinophagaceae</taxon>
        <taxon>Chitinophaga</taxon>
    </lineage>
</organism>
<name>A0A365XVP4_9BACT</name>
<dbReference type="Proteomes" id="UP000253410">
    <property type="component" value="Unassembled WGS sequence"/>
</dbReference>
<keyword evidence="2" id="KW-1185">Reference proteome</keyword>
<dbReference type="EMBL" id="QFFJ01000002">
    <property type="protein sequence ID" value="RBL90446.1"/>
    <property type="molecule type" value="Genomic_DNA"/>
</dbReference>
<dbReference type="AlphaFoldDB" id="A0A365XVP4"/>
<sequence>MGTEKKQNILFCIHEELGSFQEKFRERVCLDCNWSAPTYYRKMRSASLPGSGRKNSCLSNAEREKIISIRKEIFREITEEIGNESISYHWISF</sequence>
<proteinExistence type="predicted"/>
<protein>
    <submittedName>
        <fullName evidence="1">Uncharacterized protein</fullName>
    </submittedName>
</protein>
<accession>A0A365XVP4</accession>
<reference evidence="1 2" key="1">
    <citation type="submission" date="2018-05" db="EMBL/GenBank/DDBJ databases">
        <title>Chitinophaga sp. K3CV102501T nov., isolated from isolated from a monsoon evergreen broad-leaved forest soil.</title>
        <authorList>
            <person name="Lv Y."/>
        </authorList>
    </citation>
    <scope>NUCLEOTIDE SEQUENCE [LARGE SCALE GENOMIC DNA]</scope>
    <source>
        <strain evidence="1 2">GDMCC 1.1325</strain>
    </source>
</reference>
<gene>
    <name evidence="1" type="ORF">DF182_28720</name>
</gene>